<feature type="region of interest" description="Disordered" evidence="1">
    <location>
        <begin position="1"/>
        <end position="30"/>
    </location>
</feature>
<keyword evidence="3" id="KW-1185">Reference proteome</keyword>
<dbReference type="Proteomes" id="UP000546324">
    <property type="component" value="Unassembled WGS sequence"/>
</dbReference>
<feature type="compositionally biased region" description="Low complexity" evidence="1">
    <location>
        <begin position="109"/>
        <end position="125"/>
    </location>
</feature>
<comment type="caution">
    <text evidence="2">The sequence shown here is derived from an EMBL/GenBank/DDBJ whole genome shotgun (WGS) entry which is preliminary data.</text>
</comment>
<evidence type="ECO:0000313" key="3">
    <source>
        <dbReference type="Proteomes" id="UP000546324"/>
    </source>
</evidence>
<evidence type="ECO:0000313" key="2">
    <source>
        <dbReference type="EMBL" id="MBB6400673.1"/>
    </source>
</evidence>
<feature type="region of interest" description="Disordered" evidence="1">
    <location>
        <begin position="43"/>
        <end position="145"/>
    </location>
</feature>
<dbReference type="AlphaFoldDB" id="A0A7X0G734"/>
<organism evidence="2 3">
    <name type="scientific">Actinomadura coerulea</name>
    <dbReference type="NCBI Taxonomy" id="46159"/>
    <lineage>
        <taxon>Bacteria</taxon>
        <taxon>Bacillati</taxon>
        <taxon>Actinomycetota</taxon>
        <taxon>Actinomycetes</taxon>
        <taxon>Streptosporangiales</taxon>
        <taxon>Thermomonosporaceae</taxon>
        <taxon>Actinomadura</taxon>
    </lineage>
</organism>
<protein>
    <submittedName>
        <fullName evidence="2">Uncharacterized protein</fullName>
    </submittedName>
</protein>
<sequence>MGRDQVVERVHVHDREPERGGLPGVPRPGQHEIAVGALGVARQLGGAPRRVQRHDHRPRQRRASEEEHHLGIVVEEDADVDRPVGTGLTGQPRGARRAFGDDLPPRPGPAVVGGPQPGAVVVRPRLQQRRDAHRPTSPLRPTAKK</sequence>
<name>A0A7X0G734_9ACTN</name>
<dbReference type="EMBL" id="JACHMQ010000001">
    <property type="protein sequence ID" value="MBB6400673.1"/>
    <property type="molecule type" value="Genomic_DNA"/>
</dbReference>
<proteinExistence type="predicted"/>
<feature type="compositionally biased region" description="Basic and acidic residues" evidence="1">
    <location>
        <begin position="1"/>
        <end position="19"/>
    </location>
</feature>
<evidence type="ECO:0000256" key="1">
    <source>
        <dbReference type="SAM" id="MobiDB-lite"/>
    </source>
</evidence>
<gene>
    <name evidence="2" type="ORF">BKA00_007587</name>
</gene>
<feature type="compositionally biased region" description="Basic residues" evidence="1">
    <location>
        <begin position="50"/>
        <end position="61"/>
    </location>
</feature>
<accession>A0A7X0G734</accession>
<reference evidence="2 3" key="1">
    <citation type="submission" date="2020-08" db="EMBL/GenBank/DDBJ databases">
        <title>Sequencing the genomes of 1000 actinobacteria strains.</title>
        <authorList>
            <person name="Klenk H.-P."/>
        </authorList>
    </citation>
    <scope>NUCLEOTIDE SEQUENCE [LARGE SCALE GENOMIC DNA]</scope>
    <source>
        <strain evidence="2 3">DSM 43675</strain>
    </source>
</reference>